<evidence type="ECO:0000256" key="1">
    <source>
        <dbReference type="SAM" id="MobiDB-lite"/>
    </source>
</evidence>
<evidence type="ECO:0000313" key="2">
    <source>
        <dbReference type="EMBL" id="GLB34473.1"/>
    </source>
</evidence>
<proteinExistence type="predicted"/>
<protein>
    <submittedName>
        <fullName evidence="2">Uncharacterized protein</fullName>
    </submittedName>
</protein>
<reference evidence="2" key="1">
    <citation type="submission" date="2022-07" db="EMBL/GenBank/DDBJ databases">
        <title>The genome of Lyophyllum shimeji provides insight into the initial evolution of ectomycorrhizal fungal genome.</title>
        <authorList>
            <person name="Kobayashi Y."/>
            <person name="Shibata T."/>
            <person name="Hirakawa H."/>
            <person name="Shigenobu S."/>
            <person name="Nishiyama T."/>
            <person name="Yamada A."/>
            <person name="Hasebe M."/>
            <person name="Kawaguchi M."/>
        </authorList>
    </citation>
    <scope>NUCLEOTIDE SEQUENCE</scope>
    <source>
        <strain evidence="2">AT787</strain>
    </source>
</reference>
<comment type="caution">
    <text evidence="2">The sequence shown here is derived from an EMBL/GenBank/DDBJ whole genome shotgun (WGS) entry which is preliminary data.</text>
</comment>
<keyword evidence="3" id="KW-1185">Reference proteome</keyword>
<feature type="region of interest" description="Disordered" evidence="1">
    <location>
        <begin position="33"/>
        <end position="62"/>
    </location>
</feature>
<sequence length="76" mass="8423">MTRILHRCSAAEVHGAKNPISSPSLTTPSIIVTSEHEHDQKKHRRGDSEARYNRTDGCNGTARASPLEIMYSYSVV</sequence>
<name>A0A9P3PFH2_LYOSH</name>
<organism evidence="2 3">
    <name type="scientific">Lyophyllum shimeji</name>
    <name type="common">Hon-shimeji</name>
    <name type="synonym">Tricholoma shimeji</name>
    <dbReference type="NCBI Taxonomy" id="47721"/>
    <lineage>
        <taxon>Eukaryota</taxon>
        <taxon>Fungi</taxon>
        <taxon>Dikarya</taxon>
        <taxon>Basidiomycota</taxon>
        <taxon>Agaricomycotina</taxon>
        <taxon>Agaricomycetes</taxon>
        <taxon>Agaricomycetidae</taxon>
        <taxon>Agaricales</taxon>
        <taxon>Tricholomatineae</taxon>
        <taxon>Lyophyllaceae</taxon>
        <taxon>Lyophyllum</taxon>
    </lineage>
</organism>
<dbReference type="AlphaFoldDB" id="A0A9P3PFH2"/>
<feature type="compositionally biased region" description="Basic and acidic residues" evidence="1">
    <location>
        <begin position="34"/>
        <end position="54"/>
    </location>
</feature>
<accession>A0A9P3PFH2</accession>
<gene>
    <name evidence="2" type="ORF">LshimejAT787_0200380</name>
</gene>
<dbReference type="EMBL" id="BRPK01000002">
    <property type="protein sequence ID" value="GLB34473.1"/>
    <property type="molecule type" value="Genomic_DNA"/>
</dbReference>
<evidence type="ECO:0000313" key="3">
    <source>
        <dbReference type="Proteomes" id="UP001063166"/>
    </source>
</evidence>
<dbReference type="Proteomes" id="UP001063166">
    <property type="component" value="Unassembled WGS sequence"/>
</dbReference>